<evidence type="ECO:0000313" key="1">
    <source>
        <dbReference type="EMBL" id="PZD74761.1"/>
    </source>
</evidence>
<dbReference type="Pfam" id="PF11209">
    <property type="entry name" value="LmeA"/>
    <property type="match status" value="1"/>
</dbReference>
<name>A0A2W1K3W4_9CYAN</name>
<reference evidence="1 2" key="1">
    <citation type="journal article" date="2018" name="Sci. Rep.">
        <title>A novel species of the marine cyanobacterium Acaryochloris with a unique pigment content and lifestyle.</title>
        <authorList>
            <person name="Partensky F."/>
            <person name="Six C."/>
            <person name="Ratin M."/>
            <person name="Garczarek L."/>
            <person name="Vaulot D."/>
            <person name="Probert I."/>
            <person name="Calteau A."/>
            <person name="Gourvil P."/>
            <person name="Marie D."/>
            <person name="Grebert T."/>
            <person name="Bouchier C."/>
            <person name="Le Panse S."/>
            <person name="Gachenot M."/>
            <person name="Rodriguez F."/>
            <person name="Garrido J.L."/>
        </authorList>
    </citation>
    <scope>NUCLEOTIDE SEQUENCE [LARGE SCALE GENOMIC DNA]</scope>
    <source>
        <strain evidence="1 2">RCC1774</strain>
    </source>
</reference>
<evidence type="ECO:0008006" key="3">
    <source>
        <dbReference type="Google" id="ProtNLM"/>
    </source>
</evidence>
<sequence>MKQTDELEVKVRAEPVAKLLQGSVDGFDFVGKGMKMHSGLQVEVMEMYVQAVSIDFGAIFKGQVKIKQPTQASMRIMLTEEDLTVSFNTPFLVEKLQKLEYQGNPLYFDKTEITLNDDQSLRMQSHVRPGEAGDPIDVDITARLEVEDRRKIQFMDPDYGGDEQAVELGKVLTNHVNSLLDLDQFALDGMQLRVDRLRLKDKKMTMYGNANIEQFPSR</sequence>
<evidence type="ECO:0000313" key="2">
    <source>
        <dbReference type="Proteomes" id="UP000248857"/>
    </source>
</evidence>
<proteinExistence type="predicted"/>
<accession>A0A2W1K3W4</accession>
<dbReference type="InterPro" id="IPR021373">
    <property type="entry name" value="DUF2993"/>
</dbReference>
<protein>
    <recommendedName>
        <fullName evidence="3">DUF2993 domain-containing protein</fullName>
    </recommendedName>
</protein>
<dbReference type="EMBL" id="PQWO01000002">
    <property type="protein sequence ID" value="PZD74761.1"/>
    <property type="molecule type" value="Genomic_DNA"/>
</dbReference>
<dbReference type="AlphaFoldDB" id="A0A2W1K3W4"/>
<dbReference type="Proteomes" id="UP000248857">
    <property type="component" value="Unassembled WGS sequence"/>
</dbReference>
<comment type="caution">
    <text evidence="1">The sequence shown here is derived from an EMBL/GenBank/DDBJ whole genome shotgun (WGS) entry which is preliminary data.</text>
</comment>
<gene>
    <name evidence="1" type="ORF">C1752_01080</name>
</gene>
<organism evidence="1 2">
    <name type="scientific">Acaryochloris thomasi RCC1774</name>
    <dbReference type="NCBI Taxonomy" id="1764569"/>
    <lineage>
        <taxon>Bacteria</taxon>
        <taxon>Bacillati</taxon>
        <taxon>Cyanobacteriota</taxon>
        <taxon>Cyanophyceae</taxon>
        <taxon>Acaryochloridales</taxon>
        <taxon>Acaryochloridaceae</taxon>
        <taxon>Acaryochloris</taxon>
        <taxon>Acaryochloris thomasi</taxon>
    </lineage>
</organism>
<keyword evidence="2" id="KW-1185">Reference proteome</keyword>